<reference evidence="2" key="1">
    <citation type="submission" date="2016-03" db="EMBL/GenBank/DDBJ databases">
        <title>Draft genome sequence of Rosellinia necatrix.</title>
        <authorList>
            <person name="Kanematsu S."/>
        </authorList>
    </citation>
    <scope>NUCLEOTIDE SEQUENCE [LARGE SCALE GENOMIC DNA]</scope>
    <source>
        <strain evidence="2">W97</strain>
    </source>
</reference>
<gene>
    <name evidence="2" type="ORF">SAMD00023353_4100230</name>
</gene>
<dbReference type="EMBL" id="DF977486">
    <property type="protein sequence ID" value="GAP89881.1"/>
    <property type="molecule type" value="Genomic_DNA"/>
</dbReference>
<feature type="region of interest" description="Disordered" evidence="1">
    <location>
        <begin position="444"/>
        <end position="489"/>
    </location>
</feature>
<dbReference type="OMA" id="FRQHICH"/>
<keyword evidence="3" id="KW-1185">Reference proteome</keyword>
<evidence type="ECO:0000313" key="2">
    <source>
        <dbReference type="EMBL" id="GAP89881.1"/>
    </source>
</evidence>
<dbReference type="AlphaFoldDB" id="A0A1W2TNE8"/>
<dbReference type="OrthoDB" id="5273928at2759"/>
<name>A0A1W2TNE8_ROSNE</name>
<accession>A0A1W2TNE8</accession>
<keyword evidence="2" id="KW-0808">Transferase</keyword>
<evidence type="ECO:0000313" key="3">
    <source>
        <dbReference type="Proteomes" id="UP000054516"/>
    </source>
</evidence>
<dbReference type="Proteomes" id="UP000054516">
    <property type="component" value="Unassembled WGS sequence"/>
</dbReference>
<evidence type="ECO:0000256" key="1">
    <source>
        <dbReference type="SAM" id="MobiDB-lite"/>
    </source>
</evidence>
<proteinExistence type="predicted"/>
<sequence length="489" mass="55565">MAAPGGYDRDTGQVFRQRDVPMPRAMSEPWNYKNHPTRQRLLVADEGRASGPAGLVATCIKVAAQHTNELDEEHLRSLPGPLVARIWQHATRTGAMSVEAWKLMATRIVKDDASARFASRLLMRHVVLVDKMQPLAAYVEPLISNSFDFLTHLTISGIVRGDTPELLHLTRLRNLAVLEIIEPAVDEGSSWRLTDSIVREWSRSPDPFPVLRVLRVWGNDHTTMSSFKYLNAFPSLILYDVAGRDRDWMRTGEKSVWRSRRRAWERNLDSSLIKQRLFFEEWIPHSGQTSEHQFNLLRWCGSASLLHAFRERHSALTRFRRDDHNSYKEALWQERGITAALGSPPREVKCPSSHLSPSECLDSENLWGFLVYCHIGERLADKDLLSRGLDIGDHAFMFDDIVLPPRPMLNLILGDTADGSGEGRRGLSGREGFEAHYTYIRDFNRETQEGSESSTAGSEPTKRPRKSSTVNRVPRKKSRDVSGILDSFC</sequence>
<dbReference type="GO" id="GO:0016740">
    <property type="term" value="F:transferase activity"/>
    <property type="evidence" value="ECO:0007669"/>
    <property type="project" value="UniProtKB-KW"/>
</dbReference>
<organism evidence="2">
    <name type="scientific">Rosellinia necatrix</name>
    <name type="common">White root-rot fungus</name>
    <dbReference type="NCBI Taxonomy" id="77044"/>
    <lineage>
        <taxon>Eukaryota</taxon>
        <taxon>Fungi</taxon>
        <taxon>Dikarya</taxon>
        <taxon>Ascomycota</taxon>
        <taxon>Pezizomycotina</taxon>
        <taxon>Sordariomycetes</taxon>
        <taxon>Xylariomycetidae</taxon>
        <taxon>Xylariales</taxon>
        <taxon>Xylariaceae</taxon>
        <taxon>Rosellinia</taxon>
    </lineage>
</organism>
<protein>
    <submittedName>
        <fullName evidence="2">Putative succinyl-3-ketoacid-coenzyme a transferase</fullName>
    </submittedName>
</protein>